<dbReference type="EMBL" id="LXQA010565315">
    <property type="protein sequence ID" value="MCI59537.1"/>
    <property type="molecule type" value="Genomic_DNA"/>
</dbReference>
<name>A0A392TGK2_9FABA</name>
<protein>
    <submittedName>
        <fullName evidence="2">Uncharacterized protein</fullName>
    </submittedName>
</protein>
<comment type="caution">
    <text evidence="2">The sequence shown here is derived from an EMBL/GenBank/DDBJ whole genome shotgun (WGS) entry which is preliminary data.</text>
</comment>
<evidence type="ECO:0000313" key="3">
    <source>
        <dbReference type="Proteomes" id="UP000265520"/>
    </source>
</evidence>
<organism evidence="2 3">
    <name type="scientific">Trifolium medium</name>
    <dbReference type="NCBI Taxonomy" id="97028"/>
    <lineage>
        <taxon>Eukaryota</taxon>
        <taxon>Viridiplantae</taxon>
        <taxon>Streptophyta</taxon>
        <taxon>Embryophyta</taxon>
        <taxon>Tracheophyta</taxon>
        <taxon>Spermatophyta</taxon>
        <taxon>Magnoliopsida</taxon>
        <taxon>eudicotyledons</taxon>
        <taxon>Gunneridae</taxon>
        <taxon>Pentapetalae</taxon>
        <taxon>rosids</taxon>
        <taxon>fabids</taxon>
        <taxon>Fabales</taxon>
        <taxon>Fabaceae</taxon>
        <taxon>Papilionoideae</taxon>
        <taxon>50 kb inversion clade</taxon>
        <taxon>NPAAA clade</taxon>
        <taxon>Hologalegina</taxon>
        <taxon>IRL clade</taxon>
        <taxon>Trifolieae</taxon>
        <taxon>Trifolium</taxon>
    </lineage>
</organism>
<sequence>AFNALEFQSAGSSSSLEHSSSDFNSAVTFPSLSVTTG</sequence>
<proteinExistence type="predicted"/>
<dbReference type="Proteomes" id="UP000265520">
    <property type="component" value="Unassembled WGS sequence"/>
</dbReference>
<feature type="region of interest" description="Disordered" evidence="1">
    <location>
        <begin position="1"/>
        <end position="24"/>
    </location>
</feature>
<keyword evidence="3" id="KW-1185">Reference proteome</keyword>
<feature type="non-terminal residue" evidence="2">
    <location>
        <position position="1"/>
    </location>
</feature>
<reference evidence="2 3" key="1">
    <citation type="journal article" date="2018" name="Front. Plant Sci.">
        <title>Red Clover (Trifolium pratense) and Zigzag Clover (T. medium) - A Picture of Genomic Similarities and Differences.</title>
        <authorList>
            <person name="Dluhosova J."/>
            <person name="Istvanek J."/>
            <person name="Nedelnik J."/>
            <person name="Repkova J."/>
        </authorList>
    </citation>
    <scope>NUCLEOTIDE SEQUENCE [LARGE SCALE GENOMIC DNA]</scope>
    <source>
        <strain evidence="3">cv. 10/8</strain>
        <tissue evidence="2">Leaf</tissue>
    </source>
</reference>
<dbReference type="AlphaFoldDB" id="A0A392TGK2"/>
<feature type="compositionally biased region" description="Low complexity" evidence="1">
    <location>
        <begin position="9"/>
        <end position="24"/>
    </location>
</feature>
<accession>A0A392TGK2</accession>
<evidence type="ECO:0000313" key="2">
    <source>
        <dbReference type="EMBL" id="MCI59537.1"/>
    </source>
</evidence>
<evidence type="ECO:0000256" key="1">
    <source>
        <dbReference type="SAM" id="MobiDB-lite"/>
    </source>
</evidence>